<sequence>MGVKLKHNANSSILKDKIIILIDDSLVRGTTLKSIITLLHKAGVKQIHLRISSPPTVNSCFYGIDTPEESKLIANRLSQSEIKDTLGCDSLYFLSIDGLYKAICNTKRNNTIPQYCDACFTGDYPIGKME</sequence>
<dbReference type="InterPro" id="IPR029055">
    <property type="entry name" value="Ntn_hydrolases_N"/>
</dbReference>
<evidence type="ECO:0000313" key="5">
    <source>
        <dbReference type="Proteomes" id="UP000033546"/>
    </source>
</evidence>
<dbReference type="GO" id="GO:0016740">
    <property type="term" value="F:transferase activity"/>
    <property type="evidence" value="ECO:0007669"/>
    <property type="project" value="UniProtKB-KW"/>
</dbReference>
<evidence type="ECO:0000256" key="2">
    <source>
        <dbReference type="ARBA" id="ARBA00022962"/>
    </source>
</evidence>
<keyword evidence="1 4" id="KW-0808">Transferase</keyword>
<keyword evidence="2" id="KW-0315">Glutamine amidotransferase</keyword>
<dbReference type="Gene3D" id="3.60.20.10">
    <property type="entry name" value="Glutamine Phosphoribosylpyrophosphate, subunit 1, domain 1"/>
    <property type="match status" value="1"/>
</dbReference>
<gene>
    <name evidence="4" type="ORF">EMUCRT_0661</name>
</gene>
<evidence type="ECO:0000256" key="1">
    <source>
        <dbReference type="ARBA" id="ARBA00022679"/>
    </source>
</evidence>
<dbReference type="InterPro" id="IPR029057">
    <property type="entry name" value="PRTase-like"/>
</dbReference>
<dbReference type="EMBL" id="LANU01000002">
    <property type="protein sequence ID" value="KJV65707.1"/>
    <property type="molecule type" value="Genomic_DNA"/>
</dbReference>
<feature type="domain" description="Phosphoribosyltransferase" evidence="3">
    <location>
        <begin position="9"/>
        <end position="49"/>
    </location>
</feature>
<dbReference type="AlphaFoldDB" id="A0A0F3NDC5"/>
<evidence type="ECO:0000313" key="4">
    <source>
        <dbReference type="EMBL" id="KJV65707.1"/>
    </source>
</evidence>
<dbReference type="PANTHER" id="PTHR11907">
    <property type="entry name" value="AMIDOPHOSPHORIBOSYLTRANSFERASE"/>
    <property type="match status" value="1"/>
</dbReference>
<accession>A0A0F3NDC5</accession>
<dbReference type="Pfam" id="PF00156">
    <property type="entry name" value="Pribosyltran"/>
    <property type="match status" value="1"/>
</dbReference>
<organism evidence="4 5">
    <name type="scientific">Ehrlichia cf. muris str. EmCRT</name>
    <dbReference type="NCBI Taxonomy" id="1359167"/>
    <lineage>
        <taxon>Bacteria</taxon>
        <taxon>Pseudomonadati</taxon>
        <taxon>Pseudomonadota</taxon>
        <taxon>Alphaproteobacteria</taxon>
        <taxon>Rickettsiales</taxon>
        <taxon>Anaplasmataceae</taxon>
        <taxon>Ehrlichia</taxon>
    </lineage>
</organism>
<comment type="caution">
    <text evidence="4">The sequence shown here is derived from an EMBL/GenBank/DDBJ whole genome shotgun (WGS) entry which is preliminary data.</text>
</comment>
<dbReference type="PATRIC" id="fig|1359167.3.peg.637"/>
<proteinExistence type="predicted"/>
<protein>
    <submittedName>
        <fullName evidence="4">Phosphoribosyl transferase domain protein</fullName>
    </submittedName>
</protein>
<dbReference type="Proteomes" id="UP000033546">
    <property type="component" value="Unassembled WGS sequence"/>
</dbReference>
<dbReference type="InterPro" id="IPR000836">
    <property type="entry name" value="PRTase_dom"/>
</dbReference>
<dbReference type="SUPFAM" id="SSF53271">
    <property type="entry name" value="PRTase-like"/>
    <property type="match status" value="1"/>
</dbReference>
<dbReference type="Gene3D" id="3.40.50.2020">
    <property type="match status" value="1"/>
</dbReference>
<reference evidence="4 5" key="1">
    <citation type="submission" date="2015-02" db="EMBL/GenBank/DDBJ databases">
        <title>Genome Sequencing of Rickettsiales.</title>
        <authorList>
            <person name="Daugherty S.C."/>
            <person name="Su Q."/>
            <person name="Abolude K."/>
            <person name="Beier-Sexton M."/>
            <person name="Carlyon J.A."/>
            <person name="Carter R."/>
            <person name="Day N.P."/>
            <person name="Dumler S.J."/>
            <person name="Dyachenko V."/>
            <person name="Godinez A."/>
            <person name="Kurtti T.J."/>
            <person name="Lichay M."/>
            <person name="Mullins K.E."/>
            <person name="Ott S."/>
            <person name="Pappas-Brown V."/>
            <person name="Paris D.H."/>
            <person name="Patel P."/>
            <person name="Richards A.L."/>
            <person name="Sadzewicz L."/>
            <person name="Sears K."/>
            <person name="Seidman D."/>
            <person name="Sengamalay N."/>
            <person name="Stenos J."/>
            <person name="Tallon L.J."/>
            <person name="Vincent G."/>
            <person name="Fraser C.M."/>
            <person name="Munderloh U."/>
            <person name="Dunning-Hotopp J.C."/>
        </authorList>
    </citation>
    <scope>NUCLEOTIDE SEQUENCE [LARGE SCALE GENOMIC DNA]</scope>
    <source>
        <strain evidence="4 5">EmCRT</strain>
    </source>
</reference>
<name>A0A0F3NDC5_9RICK</name>
<evidence type="ECO:0000259" key="3">
    <source>
        <dbReference type="Pfam" id="PF00156"/>
    </source>
</evidence>